<sequence>MDRVAIGIDIGGTYIKSGLVGEDGRVREQNSTPTEAAGGKAGLLGKLGQIVHGYERMAAERPFELAGIGIGTAGYVTTSGLIGSATDNLPGWQGTCVPSELKTHTSLPVFVENDVNAVAIGERWLGAGRGRDGFICLTLGTGIGGCLITGGEPYRGRNGYAGAYGHQTVRMDGQACTCGLRGCWEQYASVTALKRWAPEMADGAEWSQTPENIFAQAREGHETALRIVERYAEYVAVGIANLIHSLNPTAIVIGGAISAQGEFLFGRIRRHVRRLTLHGFADEPELPILPAELGNMAGVIGAARRTWMSIAP</sequence>
<evidence type="ECO:0000313" key="3">
    <source>
        <dbReference type="Proteomes" id="UP000564644"/>
    </source>
</evidence>
<dbReference type="Pfam" id="PF00480">
    <property type="entry name" value="ROK"/>
    <property type="match status" value="1"/>
</dbReference>
<dbReference type="SUPFAM" id="SSF53067">
    <property type="entry name" value="Actin-like ATPase domain"/>
    <property type="match status" value="1"/>
</dbReference>
<evidence type="ECO:0000313" key="2">
    <source>
        <dbReference type="EMBL" id="MBB6735171.1"/>
    </source>
</evidence>
<proteinExistence type="inferred from homology"/>
<dbReference type="EMBL" id="JACJVO010000043">
    <property type="protein sequence ID" value="MBB6735171.1"/>
    <property type="molecule type" value="Genomic_DNA"/>
</dbReference>
<dbReference type="Proteomes" id="UP000564644">
    <property type="component" value="Unassembled WGS sequence"/>
</dbReference>
<evidence type="ECO:0000256" key="1">
    <source>
        <dbReference type="ARBA" id="ARBA00006479"/>
    </source>
</evidence>
<reference evidence="2 3" key="1">
    <citation type="submission" date="2020-08" db="EMBL/GenBank/DDBJ databases">
        <title>Cohnella phylogeny.</title>
        <authorList>
            <person name="Dunlap C."/>
        </authorList>
    </citation>
    <scope>NUCLEOTIDE SEQUENCE [LARGE SCALE GENOMIC DNA]</scope>
    <source>
        <strain evidence="2 3">CBP 2801</strain>
    </source>
</reference>
<name>A0A7X0VYN0_9BACL</name>
<dbReference type="PANTHER" id="PTHR18964">
    <property type="entry name" value="ROK (REPRESSOR, ORF, KINASE) FAMILY"/>
    <property type="match status" value="1"/>
</dbReference>
<dbReference type="Gene3D" id="3.30.420.40">
    <property type="match status" value="2"/>
</dbReference>
<gene>
    <name evidence="2" type="ORF">H7C18_30090</name>
</gene>
<comment type="similarity">
    <text evidence="1">Belongs to the ROK (NagC/XylR) family.</text>
</comment>
<accession>A0A7X0VYN0</accession>
<organism evidence="2 3">
    <name type="scientific">Cohnella zeiphila</name>
    <dbReference type="NCBI Taxonomy" id="2761120"/>
    <lineage>
        <taxon>Bacteria</taxon>
        <taxon>Bacillati</taxon>
        <taxon>Bacillota</taxon>
        <taxon>Bacilli</taxon>
        <taxon>Bacillales</taxon>
        <taxon>Paenibacillaceae</taxon>
        <taxon>Cohnella</taxon>
    </lineage>
</organism>
<dbReference type="PANTHER" id="PTHR18964:SF149">
    <property type="entry name" value="BIFUNCTIONAL UDP-N-ACETYLGLUCOSAMINE 2-EPIMERASE_N-ACETYLMANNOSAMINE KINASE"/>
    <property type="match status" value="1"/>
</dbReference>
<dbReference type="InterPro" id="IPR043129">
    <property type="entry name" value="ATPase_NBD"/>
</dbReference>
<dbReference type="CDD" id="cd24068">
    <property type="entry name" value="ASKHA_NBD_ROK_FnNanK-like"/>
    <property type="match status" value="1"/>
</dbReference>
<comment type="caution">
    <text evidence="2">The sequence shown here is derived from an EMBL/GenBank/DDBJ whole genome shotgun (WGS) entry which is preliminary data.</text>
</comment>
<protein>
    <submittedName>
        <fullName evidence="2">ROK family protein</fullName>
    </submittedName>
</protein>
<dbReference type="AlphaFoldDB" id="A0A7X0VYN0"/>
<dbReference type="RefSeq" id="WP_185132827.1">
    <property type="nucleotide sequence ID" value="NZ_JACJVO010000043.1"/>
</dbReference>
<dbReference type="InterPro" id="IPR000600">
    <property type="entry name" value="ROK"/>
</dbReference>
<keyword evidence="3" id="KW-1185">Reference proteome</keyword>